<organism evidence="1 2">
    <name type="scientific">Ficus carica</name>
    <name type="common">Common fig</name>
    <dbReference type="NCBI Taxonomy" id="3494"/>
    <lineage>
        <taxon>Eukaryota</taxon>
        <taxon>Viridiplantae</taxon>
        <taxon>Streptophyta</taxon>
        <taxon>Embryophyta</taxon>
        <taxon>Tracheophyta</taxon>
        <taxon>Spermatophyta</taxon>
        <taxon>Magnoliopsida</taxon>
        <taxon>eudicotyledons</taxon>
        <taxon>Gunneridae</taxon>
        <taxon>Pentapetalae</taxon>
        <taxon>rosids</taxon>
        <taxon>fabids</taxon>
        <taxon>Rosales</taxon>
        <taxon>Moraceae</taxon>
        <taxon>Ficeae</taxon>
        <taxon>Ficus</taxon>
    </lineage>
</organism>
<evidence type="ECO:0000313" key="1">
    <source>
        <dbReference type="EMBL" id="GMN60717.1"/>
    </source>
</evidence>
<dbReference type="AlphaFoldDB" id="A0AA88DS41"/>
<reference evidence="1" key="1">
    <citation type="submission" date="2023-07" db="EMBL/GenBank/DDBJ databases">
        <title>draft genome sequence of fig (Ficus carica).</title>
        <authorList>
            <person name="Takahashi T."/>
            <person name="Nishimura K."/>
        </authorList>
    </citation>
    <scope>NUCLEOTIDE SEQUENCE</scope>
</reference>
<dbReference type="EMBL" id="BTGU01000101">
    <property type="protein sequence ID" value="GMN60717.1"/>
    <property type="molecule type" value="Genomic_DNA"/>
</dbReference>
<evidence type="ECO:0000313" key="2">
    <source>
        <dbReference type="Proteomes" id="UP001187192"/>
    </source>
</evidence>
<dbReference type="Proteomes" id="UP001187192">
    <property type="component" value="Unassembled WGS sequence"/>
</dbReference>
<comment type="caution">
    <text evidence="1">The sequence shown here is derived from an EMBL/GenBank/DDBJ whole genome shotgun (WGS) entry which is preliminary data.</text>
</comment>
<proteinExistence type="predicted"/>
<gene>
    <name evidence="1" type="ORF">TIFTF001_029816</name>
</gene>
<protein>
    <submittedName>
        <fullName evidence="1">Uncharacterized protein</fullName>
    </submittedName>
</protein>
<sequence>MGRRGGLGSSTGWGGRPGFVDVGAGGARFVVAAGGAGFVVTGKVGGLGSSTGWGVGGWRWVL</sequence>
<name>A0AA88DS41_FICCA</name>
<keyword evidence="2" id="KW-1185">Reference proteome</keyword>
<accession>A0AA88DS41</accession>